<feature type="compositionally biased region" description="Acidic residues" evidence="7">
    <location>
        <begin position="130"/>
        <end position="142"/>
    </location>
</feature>
<dbReference type="RefSeq" id="WP_093793878.1">
    <property type="nucleotide sequence ID" value="NZ_CP155571.1"/>
</dbReference>
<dbReference type="Proteomes" id="UP000216052">
    <property type="component" value="Chromosome"/>
</dbReference>
<evidence type="ECO:0000259" key="8">
    <source>
        <dbReference type="PROSITE" id="PS51913"/>
    </source>
</evidence>
<dbReference type="EMBL" id="CP155571">
    <property type="protein sequence ID" value="XFO70327.1"/>
    <property type="molecule type" value="Genomic_DNA"/>
</dbReference>
<protein>
    <recommendedName>
        <fullName evidence="6">RNAP delta factor</fullName>
    </recommendedName>
</protein>
<evidence type="ECO:0000256" key="7">
    <source>
        <dbReference type="SAM" id="MobiDB-lite"/>
    </source>
</evidence>
<gene>
    <name evidence="9" type="primary">rpoE_1</name>
    <name evidence="9" type="ORF">SPACI_003150</name>
</gene>
<feature type="region of interest" description="Disordered" evidence="7">
    <location>
        <begin position="111"/>
        <end position="142"/>
    </location>
</feature>
<name>A0ABZ3IW83_SPOA4</name>
<keyword evidence="2 9" id="KW-0240">DNA-directed RNA polymerase</keyword>
<comment type="similarity">
    <text evidence="1">Belongs to the RpoE family.</text>
</comment>
<evidence type="ECO:0000256" key="6">
    <source>
        <dbReference type="ARBA" id="ARBA00031937"/>
    </source>
</evidence>
<dbReference type="Pfam" id="PF05066">
    <property type="entry name" value="HARE-HTH"/>
    <property type="match status" value="1"/>
</dbReference>
<dbReference type="PROSITE" id="PS51913">
    <property type="entry name" value="HTH_HARE"/>
    <property type="match status" value="1"/>
</dbReference>
<evidence type="ECO:0000313" key="10">
    <source>
        <dbReference type="Proteomes" id="UP000216052"/>
    </source>
</evidence>
<keyword evidence="10" id="KW-1185">Reference proteome</keyword>
<feature type="domain" description="HTH HARE-type" evidence="8">
    <location>
        <begin position="10"/>
        <end position="78"/>
    </location>
</feature>
<keyword evidence="5" id="KW-0804">Transcription</keyword>
<dbReference type="Gene3D" id="1.10.10.1250">
    <property type="entry name" value="RNA polymerase, subunit delta, N-terminal domain"/>
    <property type="match status" value="1"/>
</dbReference>
<sequence>MANNLSKNNIDEVDAAYLVLKTTGHPLHYRELIEQATVAAKGSATRPPAYVIADIHTRINLDSRFVHAGKGMWGLAEWSPQRINLHEVEETASSSDTQRREKLLAAIQQDLETEESSGIADSDHLLEVEHEIDEEEDEEVNA</sequence>
<evidence type="ECO:0000256" key="5">
    <source>
        <dbReference type="ARBA" id="ARBA00023163"/>
    </source>
</evidence>
<dbReference type="InterPro" id="IPR007759">
    <property type="entry name" value="Asxl_HARE-HTH"/>
</dbReference>
<reference evidence="9" key="1">
    <citation type="submission" date="2024-05" db="EMBL/GenBank/DDBJ databases">
        <title>Isolation and characterization of Sporomusa carbonis sp. nov., a carboxydotrophic hydrogenogen in the genus of Sporomusa isolated from a charcoal burning pile.</title>
        <authorList>
            <person name="Boeer T."/>
            <person name="Rosenbaum F."/>
            <person name="Eysell L."/>
            <person name="Mueller V."/>
            <person name="Daniel R."/>
            <person name="Poehlein A."/>
        </authorList>
    </citation>
    <scope>NUCLEOTIDE SEQUENCE [LARGE SCALE GENOMIC DNA]</scope>
    <source>
        <strain evidence="9">DSM 3132</strain>
    </source>
</reference>
<accession>A0ABZ3IW83</accession>
<evidence type="ECO:0000313" key="9">
    <source>
        <dbReference type="EMBL" id="XFO70327.1"/>
    </source>
</evidence>
<organism evidence="9 10">
    <name type="scientific">Sporomusa acidovorans (strain ATCC 49682 / DSM 3132 / Mol)</name>
    <dbReference type="NCBI Taxonomy" id="1123286"/>
    <lineage>
        <taxon>Bacteria</taxon>
        <taxon>Bacillati</taxon>
        <taxon>Bacillota</taxon>
        <taxon>Negativicutes</taxon>
        <taxon>Selenomonadales</taxon>
        <taxon>Sporomusaceae</taxon>
        <taxon>Sporomusa</taxon>
    </lineage>
</organism>
<keyword evidence="4" id="KW-0548">Nucleotidyltransferase</keyword>
<proteinExistence type="inferred from homology"/>
<evidence type="ECO:0000256" key="3">
    <source>
        <dbReference type="ARBA" id="ARBA00022679"/>
    </source>
</evidence>
<dbReference type="InterPro" id="IPR029757">
    <property type="entry name" value="RpoE"/>
</dbReference>
<keyword evidence="3" id="KW-0808">Transferase</keyword>
<dbReference type="InterPro" id="IPR038087">
    <property type="entry name" value="RNAP_delta_N_dom_sf"/>
</dbReference>
<evidence type="ECO:0000256" key="4">
    <source>
        <dbReference type="ARBA" id="ARBA00022695"/>
    </source>
</evidence>
<dbReference type="GO" id="GO:0000428">
    <property type="term" value="C:DNA-directed RNA polymerase complex"/>
    <property type="evidence" value="ECO:0007669"/>
    <property type="project" value="UniProtKB-KW"/>
</dbReference>
<dbReference type="NCBIfam" id="TIGR04567">
    <property type="entry name" value="RNAP_delt_lowGC"/>
    <property type="match status" value="1"/>
</dbReference>
<evidence type="ECO:0000256" key="2">
    <source>
        <dbReference type="ARBA" id="ARBA00022478"/>
    </source>
</evidence>
<evidence type="ECO:0000256" key="1">
    <source>
        <dbReference type="ARBA" id="ARBA00009828"/>
    </source>
</evidence>